<evidence type="ECO:0000256" key="4">
    <source>
        <dbReference type="ARBA" id="ARBA00022912"/>
    </source>
</evidence>
<comment type="caution">
    <text evidence="6">The sequence shown here is derived from an EMBL/GenBank/DDBJ whole genome shotgun (WGS) entry which is preliminary data.</text>
</comment>
<accession>A0A7X5HWI2</accession>
<dbReference type="GO" id="GO:0030145">
    <property type="term" value="F:manganese ion binding"/>
    <property type="evidence" value="ECO:0007669"/>
    <property type="project" value="InterPro"/>
</dbReference>
<dbReference type="PIRSF" id="PIRSF016557">
    <property type="entry name" value="Caps_synth_CpsB"/>
    <property type="match status" value="1"/>
</dbReference>
<keyword evidence="4" id="KW-0904">Protein phosphatase</keyword>
<organism evidence="6 7">
    <name type="scientific">Anaerotalea alkaliphila</name>
    <dbReference type="NCBI Taxonomy" id="2662126"/>
    <lineage>
        <taxon>Bacteria</taxon>
        <taxon>Bacillati</taxon>
        <taxon>Bacillota</taxon>
        <taxon>Clostridia</taxon>
        <taxon>Eubacteriales</taxon>
        <taxon>Anaerotalea</taxon>
    </lineage>
</organism>
<evidence type="ECO:0000313" key="7">
    <source>
        <dbReference type="Proteomes" id="UP000461585"/>
    </source>
</evidence>
<dbReference type="SUPFAM" id="SSF89550">
    <property type="entry name" value="PHP domain-like"/>
    <property type="match status" value="1"/>
</dbReference>
<keyword evidence="3" id="KW-0378">Hydrolase</keyword>
<evidence type="ECO:0000256" key="2">
    <source>
        <dbReference type="ARBA" id="ARBA00013064"/>
    </source>
</evidence>
<dbReference type="Proteomes" id="UP000461585">
    <property type="component" value="Unassembled WGS sequence"/>
</dbReference>
<dbReference type="GO" id="GO:0004725">
    <property type="term" value="F:protein tyrosine phosphatase activity"/>
    <property type="evidence" value="ECO:0007669"/>
    <property type="project" value="UniProtKB-EC"/>
</dbReference>
<evidence type="ECO:0000313" key="6">
    <source>
        <dbReference type="EMBL" id="NDL67965.1"/>
    </source>
</evidence>
<dbReference type="RefSeq" id="WP_162370686.1">
    <property type="nucleotide sequence ID" value="NZ_JAAEEH010000024.1"/>
</dbReference>
<comment type="catalytic activity">
    <reaction evidence="5">
        <text>O-phospho-L-tyrosyl-[protein] + H2O = L-tyrosyl-[protein] + phosphate</text>
        <dbReference type="Rhea" id="RHEA:10684"/>
        <dbReference type="Rhea" id="RHEA-COMP:10136"/>
        <dbReference type="Rhea" id="RHEA-COMP:20101"/>
        <dbReference type="ChEBI" id="CHEBI:15377"/>
        <dbReference type="ChEBI" id="CHEBI:43474"/>
        <dbReference type="ChEBI" id="CHEBI:46858"/>
        <dbReference type="ChEBI" id="CHEBI:61978"/>
        <dbReference type="EC" id="3.1.3.48"/>
    </reaction>
</comment>
<dbReference type="AlphaFoldDB" id="A0A7X5HWI2"/>
<sequence>MKFVDVHNHTLLGVDDGPQSMAAAMEMVAHAYGEGVRQIILTPHYRPEIFPVRERALQERFQELRTAVGNSHPDLQLHLGHEAHFSHDLLDALDAGECKTLAGSRVVLLELPAFWNPQTMERFFFDGEARGYKFLIAHVERVEKLMQDSALMGDWLDRGVLFQVNASSITNGRPKAQRILRRLIMTGCIHVVATDAHSMGRRRPDMAQAYGLVERWAPGSGESLFYGNGLKIIENKQVEKREPCIGENHWFQRLKGVTKWNMNLKK</sequence>
<keyword evidence="7" id="KW-1185">Reference proteome</keyword>
<dbReference type="PANTHER" id="PTHR39181:SF1">
    <property type="entry name" value="TYROSINE-PROTEIN PHOSPHATASE YWQE"/>
    <property type="match status" value="1"/>
</dbReference>
<dbReference type="EC" id="3.1.3.48" evidence="2"/>
<evidence type="ECO:0000256" key="3">
    <source>
        <dbReference type="ARBA" id="ARBA00022801"/>
    </source>
</evidence>
<comment type="similarity">
    <text evidence="1">Belongs to the metallo-dependent hydrolases superfamily. CpsB/CapC family.</text>
</comment>
<name>A0A7X5HWI2_9FIRM</name>
<protein>
    <recommendedName>
        <fullName evidence="2">protein-tyrosine-phosphatase</fullName>
        <ecNumber evidence="2">3.1.3.48</ecNumber>
    </recommendedName>
</protein>
<dbReference type="Pfam" id="PF19567">
    <property type="entry name" value="CpsB_CapC"/>
    <property type="match status" value="1"/>
</dbReference>
<evidence type="ECO:0000256" key="1">
    <source>
        <dbReference type="ARBA" id="ARBA00005750"/>
    </source>
</evidence>
<proteinExistence type="inferred from homology"/>
<dbReference type="EMBL" id="JAAEEH010000024">
    <property type="protein sequence ID" value="NDL67965.1"/>
    <property type="molecule type" value="Genomic_DNA"/>
</dbReference>
<dbReference type="InterPro" id="IPR016667">
    <property type="entry name" value="Caps_polysacc_synth_CpsB/CapC"/>
</dbReference>
<dbReference type="Gene3D" id="3.20.20.140">
    <property type="entry name" value="Metal-dependent hydrolases"/>
    <property type="match status" value="1"/>
</dbReference>
<gene>
    <name evidence="6" type="ORF">GXN74_09455</name>
</gene>
<reference evidence="6 7" key="1">
    <citation type="submission" date="2020-01" db="EMBL/GenBank/DDBJ databases">
        <title>Anaeroalcalibacter tamaniensis gen. nov., sp. nov., moderately halophilic strictly anaerobic fermenter bacterium from mud volcano of Taman peninsula.</title>
        <authorList>
            <person name="Frolova A."/>
            <person name="Merkel A.Y."/>
            <person name="Slobodkin A.I."/>
        </authorList>
    </citation>
    <scope>NUCLEOTIDE SEQUENCE [LARGE SCALE GENOMIC DNA]</scope>
    <source>
        <strain evidence="6 7">F-3ap</strain>
    </source>
</reference>
<dbReference type="InterPro" id="IPR016195">
    <property type="entry name" value="Pol/histidinol_Pase-like"/>
</dbReference>
<dbReference type="PANTHER" id="PTHR39181">
    <property type="entry name" value="TYROSINE-PROTEIN PHOSPHATASE YWQE"/>
    <property type="match status" value="1"/>
</dbReference>
<evidence type="ECO:0000256" key="5">
    <source>
        <dbReference type="ARBA" id="ARBA00051722"/>
    </source>
</evidence>